<organism evidence="1 2">
    <name type="scientific">Dreissena polymorpha</name>
    <name type="common">Zebra mussel</name>
    <name type="synonym">Mytilus polymorpha</name>
    <dbReference type="NCBI Taxonomy" id="45954"/>
    <lineage>
        <taxon>Eukaryota</taxon>
        <taxon>Metazoa</taxon>
        <taxon>Spiralia</taxon>
        <taxon>Lophotrochozoa</taxon>
        <taxon>Mollusca</taxon>
        <taxon>Bivalvia</taxon>
        <taxon>Autobranchia</taxon>
        <taxon>Heteroconchia</taxon>
        <taxon>Euheterodonta</taxon>
        <taxon>Imparidentia</taxon>
        <taxon>Neoheterodontei</taxon>
        <taxon>Myida</taxon>
        <taxon>Dreissenoidea</taxon>
        <taxon>Dreissenidae</taxon>
        <taxon>Dreissena</taxon>
    </lineage>
</organism>
<reference evidence="1" key="2">
    <citation type="submission" date="2020-11" db="EMBL/GenBank/DDBJ databases">
        <authorList>
            <person name="McCartney M.A."/>
            <person name="Auch B."/>
            <person name="Kono T."/>
            <person name="Mallez S."/>
            <person name="Becker A."/>
            <person name="Gohl D.M."/>
            <person name="Silverstein K.A.T."/>
            <person name="Koren S."/>
            <person name="Bechman K.B."/>
            <person name="Herman A."/>
            <person name="Abrahante J.E."/>
            <person name="Garbe J."/>
        </authorList>
    </citation>
    <scope>NUCLEOTIDE SEQUENCE</scope>
    <source>
        <strain evidence="1">Duluth1</strain>
        <tissue evidence="1">Whole animal</tissue>
    </source>
</reference>
<comment type="caution">
    <text evidence="1">The sequence shown here is derived from an EMBL/GenBank/DDBJ whole genome shotgun (WGS) entry which is preliminary data.</text>
</comment>
<name>A0A9D4R0Q4_DREPO</name>
<proteinExistence type="predicted"/>
<dbReference type="EMBL" id="JAIWYP010000003">
    <property type="protein sequence ID" value="KAH3849767.1"/>
    <property type="molecule type" value="Genomic_DNA"/>
</dbReference>
<sequence>MKVQGHHMDAHGRVFLINGVHELTGKWKWICDKWGFNHVRHGPSQTFYKDLVVALHCKTA</sequence>
<evidence type="ECO:0000313" key="2">
    <source>
        <dbReference type="Proteomes" id="UP000828390"/>
    </source>
</evidence>
<keyword evidence="2" id="KW-1185">Reference proteome</keyword>
<evidence type="ECO:0000313" key="1">
    <source>
        <dbReference type="EMBL" id="KAH3849767.1"/>
    </source>
</evidence>
<dbReference type="AlphaFoldDB" id="A0A9D4R0Q4"/>
<protein>
    <submittedName>
        <fullName evidence="1">Uncharacterized protein</fullName>
    </submittedName>
</protein>
<gene>
    <name evidence="1" type="ORF">DPMN_092171</name>
</gene>
<reference evidence="1" key="1">
    <citation type="journal article" date="2019" name="bioRxiv">
        <title>The Genome of the Zebra Mussel, Dreissena polymorpha: A Resource for Invasive Species Research.</title>
        <authorList>
            <person name="McCartney M.A."/>
            <person name="Auch B."/>
            <person name="Kono T."/>
            <person name="Mallez S."/>
            <person name="Zhang Y."/>
            <person name="Obille A."/>
            <person name="Becker A."/>
            <person name="Abrahante J.E."/>
            <person name="Garbe J."/>
            <person name="Badalamenti J.P."/>
            <person name="Herman A."/>
            <person name="Mangelson H."/>
            <person name="Liachko I."/>
            <person name="Sullivan S."/>
            <person name="Sone E.D."/>
            <person name="Koren S."/>
            <person name="Silverstein K.A.T."/>
            <person name="Beckman K.B."/>
            <person name="Gohl D.M."/>
        </authorList>
    </citation>
    <scope>NUCLEOTIDE SEQUENCE</scope>
    <source>
        <strain evidence="1">Duluth1</strain>
        <tissue evidence="1">Whole animal</tissue>
    </source>
</reference>
<accession>A0A9D4R0Q4</accession>
<dbReference type="Proteomes" id="UP000828390">
    <property type="component" value="Unassembled WGS sequence"/>
</dbReference>